<accession>A0A255YBA8</accession>
<dbReference type="EMBL" id="NOXT01000117">
    <property type="protein sequence ID" value="OYQ26526.1"/>
    <property type="molecule type" value="Genomic_DNA"/>
</dbReference>
<sequence length="177" mass="18832">MRPLDFACLEIKSAEPPWLGAARALIGTSETAGTASSPVILGWARDLGLAYANDGVSWCGLFIAHVIRTSLAGEALPATPLAARAWSRFGIACPVQPGAVLTFWRGSRASWQGHVGLYVGEDAAAFHILGGNQGDAVNVKRFPRERFLAARWPKTAPPPTGGPRQLRPDGGFSRTEQ</sequence>
<dbReference type="NCBIfam" id="TIGR02594">
    <property type="entry name" value="TIGR02594 family protein"/>
    <property type="match status" value="1"/>
</dbReference>
<evidence type="ECO:0000313" key="2">
    <source>
        <dbReference type="EMBL" id="OYQ26526.1"/>
    </source>
</evidence>
<dbReference type="AlphaFoldDB" id="A0A255YBA8"/>
<dbReference type="OrthoDB" id="5395100at2"/>
<gene>
    <name evidence="2" type="ORF">CHU93_12000</name>
</gene>
<keyword evidence="3" id="KW-1185">Reference proteome</keyword>
<proteinExistence type="predicted"/>
<dbReference type="InterPro" id="IPR013423">
    <property type="entry name" value="CHP02594"/>
</dbReference>
<protein>
    <recommendedName>
        <fullName evidence="4">TIGR02594 family protein</fullName>
    </recommendedName>
</protein>
<organism evidence="2 3">
    <name type="scientific">Sandarakinorhabdus cyanobacteriorum</name>
    <dbReference type="NCBI Taxonomy" id="1981098"/>
    <lineage>
        <taxon>Bacteria</taxon>
        <taxon>Pseudomonadati</taxon>
        <taxon>Pseudomonadota</taxon>
        <taxon>Alphaproteobacteria</taxon>
        <taxon>Sphingomonadales</taxon>
        <taxon>Sphingosinicellaceae</taxon>
        <taxon>Sandarakinorhabdus</taxon>
    </lineage>
</organism>
<dbReference type="RefSeq" id="WP_094474381.1">
    <property type="nucleotide sequence ID" value="NZ_NOXT01000117.1"/>
</dbReference>
<name>A0A255YBA8_9SPHN</name>
<comment type="caution">
    <text evidence="2">The sequence shown here is derived from an EMBL/GenBank/DDBJ whole genome shotgun (WGS) entry which is preliminary data.</text>
</comment>
<dbReference type="Proteomes" id="UP000216991">
    <property type="component" value="Unassembled WGS sequence"/>
</dbReference>
<evidence type="ECO:0000313" key="3">
    <source>
        <dbReference type="Proteomes" id="UP000216991"/>
    </source>
</evidence>
<feature type="region of interest" description="Disordered" evidence="1">
    <location>
        <begin position="152"/>
        <end position="177"/>
    </location>
</feature>
<evidence type="ECO:0000256" key="1">
    <source>
        <dbReference type="SAM" id="MobiDB-lite"/>
    </source>
</evidence>
<evidence type="ECO:0008006" key="4">
    <source>
        <dbReference type="Google" id="ProtNLM"/>
    </source>
</evidence>
<reference evidence="2 3" key="1">
    <citation type="submission" date="2017-07" db="EMBL/GenBank/DDBJ databases">
        <title>Sandarakinorhabdus cyanobacteriorum sp. nov., a novel bacterium isolated from cyanobacterial aggregates in a eutrophic lake.</title>
        <authorList>
            <person name="Cai H."/>
        </authorList>
    </citation>
    <scope>NUCLEOTIDE SEQUENCE [LARGE SCALE GENOMIC DNA]</scope>
    <source>
        <strain evidence="2 3">TH057</strain>
    </source>
</reference>